<dbReference type="GO" id="GO:0030170">
    <property type="term" value="F:pyridoxal phosphate binding"/>
    <property type="evidence" value="ECO:0007669"/>
    <property type="project" value="InterPro"/>
</dbReference>
<dbReference type="InterPro" id="IPR004839">
    <property type="entry name" value="Aminotransferase_I/II_large"/>
</dbReference>
<dbReference type="InterPro" id="IPR015424">
    <property type="entry name" value="PyrdxlP-dep_Trfase"/>
</dbReference>
<dbReference type="PANTHER" id="PTHR46383">
    <property type="entry name" value="ASPARTATE AMINOTRANSFERASE"/>
    <property type="match status" value="1"/>
</dbReference>
<evidence type="ECO:0000256" key="4">
    <source>
        <dbReference type="ARBA" id="ARBA00022679"/>
    </source>
</evidence>
<evidence type="ECO:0000256" key="3">
    <source>
        <dbReference type="ARBA" id="ARBA00022576"/>
    </source>
</evidence>
<comment type="similarity">
    <text evidence="2">Belongs to the class-I pyridoxal-phosphate-dependent aminotransferase family.</text>
</comment>
<proteinExistence type="inferred from homology"/>
<keyword evidence="3 7" id="KW-0032">Aminotransferase</keyword>
<evidence type="ECO:0000256" key="1">
    <source>
        <dbReference type="ARBA" id="ARBA00001933"/>
    </source>
</evidence>
<dbReference type="InterPro" id="IPR004838">
    <property type="entry name" value="NHTrfase_class1_PyrdxlP-BS"/>
</dbReference>
<dbReference type="GO" id="GO:0006520">
    <property type="term" value="P:amino acid metabolic process"/>
    <property type="evidence" value="ECO:0007669"/>
    <property type="project" value="InterPro"/>
</dbReference>
<sequence>MNPACKDITSFLVMDILEKAQGLERQGHHVIHLEIGEPDFDTPDCVKEAACRAIRDGKTHYSHSLGLIELREAICRHYAQEYGVTVKPQNIVVTGGTSAALFLLFAAFARPGDDIFLTDPGYACYPNFIRFTGANPAYIPVAEEDGFQFNPDVLAARITEKTRAILVNSPGNPSGTVLGEAAMRRICGLGPAIISDEIYHGLVYEGKARSALEFTDNCFVLNGFSKLHAMTGFRLGYLIAPEKYLCVLQKLQQNFFICASSVAQWAGIAALTEAGPDIERMRKTYDERRRFLIKGLRELGFSIRVEPTGAFYVLVNARHLGEDSLALAHDILEKAHLGVTPGIDFGPGGEGHLRFSYANSLENIAEGLRRLAGYIEGRRA</sequence>
<evidence type="ECO:0000259" key="6">
    <source>
        <dbReference type="Pfam" id="PF00155"/>
    </source>
</evidence>
<evidence type="ECO:0000313" key="7">
    <source>
        <dbReference type="EMBL" id="KUG28502.1"/>
    </source>
</evidence>
<dbReference type="PANTHER" id="PTHR46383:SF2">
    <property type="entry name" value="AMINOTRANSFERASE"/>
    <property type="match status" value="1"/>
</dbReference>
<dbReference type="InterPro" id="IPR015421">
    <property type="entry name" value="PyrdxlP-dep_Trfase_major"/>
</dbReference>
<keyword evidence="4 7" id="KW-0808">Transferase</keyword>
<dbReference type="EC" id="2.6.1.1" evidence="7"/>
<evidence type="ECO:0000256" key="2">
    <source>
        <dbReference type="ARBA" id="ARBA00007441"/>
    </source>
</evidence>
<dbReference type="GO" id="GO:0004069">
    <property type="term" value="F:L-aspartate:2-oxoglutarate aminotransferase activity"/>
    <property type="evidence" value="ECO:0007669"/>
    <property type="project" value="UniProtKB-EC"/>
</dbReference>
<dbReference type="InterPro" id="IPR050596">
    <property type="entry name" value="AspAT/PAT-like"/>
</dbReference>
<dbReference type="EMBL" id="LNQE01000214">
    <property type="protein sequence ID" value="KUG28502.1"/>
    <property type="molecule type" value="Genomic_DNA"/>
</dbReference>
<dbReference type="Pfam" id="PF00155">
    <property type="entry name" value="Aminotran_1_2"/>
    <property type="match status" value="1"/>
</dbReference>
<accession>A0A0W8G5Y6</accession>
<dbReference type="CDD" id="cd00609">
    <property type="entry name" value="AAT_like"/>
    <property type="match status" value="1"/>
</dbReference>
<dbReference type="Gene3D" id="3.40.640.10">
    <property type="entry name" value="Type I PLP-dependent aspartate aminotransferase-like (Major domain)"/>
    <property type="match status" value="1"/>
</dbReference>
<keyword evidence="5" id="KW-0663">Pyridoxal phosphate</keyword>
<dbReference type="PROSITE" id="PS00105">
    <property type="entry name" value="AA_TRANSFER_CLASS_1"/>
    <property type="match status" value="1"/>
</dbReference>
<evidence type="ECO:0000256" key="5">
    <source>
        <dbReference type="ARBA" id="ARBA00022898"/>
    </source>
</evidence>
<protein>
    <submittedName>
        <fullName evidence="7">Aspartate aminotransferase</fullName>
        <ecNumber evidence="7">2.6.1.1</ecNumber>
    </submittedName>
</protein>
<comment type="caution">
    <text evidence="7">The sequence shown here is derived from an EMBL/GenBank/DDBJ whole genome shotgun (WGS) entry which is preliminary data.</text>
</comment>
<feature type="domain" description="Aminotransferase class I/classII large" evidence="6">
    <location>
        <begin position="29"/>
        <end position="371"/>
    </location>
</feature>
<reference evidence="7" key="1">
    <citation type="journal article" date="2015" name="Proc. Natl. Acad. Sci. U.S.A.">
        <title>Networks of energetic and metabolic interactions define dynamics in microbial communities.</title>
        <authorList>
            <person name="Embree M."/>
            <person name="Liu J.K."/>
            <person name="Al-Bassam M.M."/>
            <person name="Zengler K."/>
        </authorList>
    </citation>
    <scope>NUCLEOTIDE SEQUENCE</scope>
</reference>
<dbReference type="SUPFAM" id="SSF53383">
    <property type="entry name" value="PLP-dependent transferases"/>
    <property type="match status" value="1"/>
</dbReference>
<comment type="cofactor">
    <cofactor evidence="1">
        <name>pyridoxal 5'-phosphate</name>
        <dbReference type="ChEBI" id="CHEBI:597326"/>
    </cofactor>
</comment>
<name>A0A0W8G5Y6_9ZZZZ</name>
<gene>
    <name evidence="7" type="ORF">ASZ90_001621</name>
</gene>
<dbReference type="AlphaFoldDB" id="A0A0W8G5Y6"/>
<organism evidence="7">
    <name type="scientific">hydrocarbon metagenome</name>
    <dbReference type="NCBI Taxonomy" id="938273"/>
    <lineage>
        <taxon>unclassified sequences</taxon>
        <taxon>metagenomes</taxon>
        <taxon>ecological metagenomes</taxon>
    </lineage>
</organism>